<evidence type="ECO:0000313" key="1">
    <source>
        <dbReference type="EMBL" id="KAJ8359475.1"/>
    </source>
</evidence>
<evidence type="ECO:0008006" key="3">
    <source>
        <dbReference type="Google" id="ProtNLM"/>
    </source>
</evidence>
<accession>A0A9Q1IZP0</accession>
<dbReference type="SUPFAM" id="SSF50494">
    <property type="entry name" value="Trypsin-like serine proteases"/>
    <property type="match status" value="1"/>
</dbReference>
<name>A0A9Q1IZP0_SYNKA</name>
<organism evidence="1 2">
    <name type="scientific">Synaphobranchus kaupii</name>
    <name type="common">Kaup's arrowtooth eel</name>
    <dbReference type="NCBI Taxonomy" id="118154"/>
    <lineage>
        <taxon>Eukaryota</taxon>
        <taxon>Metazoa</taxon>
        <taxon>Chordata</taxon>
        <taxon>Craniata</taxon>
        <taxon>Vertebrata</taxon>
        <taxon>Euteleostomi</taxon>
        <taxon>Actinopterygii</taxon>
        <taxon>Neopterygii</taxon>
        <taxon>Teleostei</taxon>
        <taxon>Anguilliformes</taxon>
        <taxon>Synaphobranchidae</taxon>
        <taxon>Synaphobranchus</taxon>
    </lineage>
</organism>
<protein>
    <recommendedName>
        <fullName evidence="3">Serine protease</fullName>
    </recommendedName>
</protein>
<comment type="caution">
    <text evidence="1">The sequence shown here is derived from an EMBL/GenBank/DDBJ whole genome shotgun (WGS) entry which is preliminary data.</text>
</comment>
<dbReference type="InterPro" id="IPR009003">
    <property type="entry name" value="Peptidase_S1_PA"/>
</dbReference>
<reference evidence="1" key="1">
    <citation type="journal article" date="2023" name="Science">
        <title>Genome structures resolve the early diversification of teleost fishes.</title>
        <authorList>
            <person name="Parey E."/>
            <person name="Louis A."/>
            <person name="Montfort J."/>
            <person name="Bouchez O."/>
            <person name="Roques C."/>
            <person name="Iampietro C."/>
            <person name="Lluch J."/>
            <person name="Castinel A."/>
            <person name="Donnadieu C."/>
            <person name="Desvignes T."/>
            <person name="Floi Bucao C."/>
            <person name="Jouanno E."/>
            <person name="Wen M."/>
            <person name="Mejri S."/>
            <person name="Dirks R."/>
            <person name="Jansen H."/>
            <person name="Henkel C."/>
            <person name="Chen W.J."/>
            <person name="Zahm M."/>
            <person name="Cabau C."/>
            <person name="Klopp C."/>
            <person name="Thompson A.W."/>
            <person name="Robinson-Rechavi M."/>
            <person name="Braasch I."/>
            <person name="Lecointre G."/>
            <person name="Bobe J."/>
            <person name="Postlethwait J.H."/>
            <person name="Berthelot C."/>
            <person name="Roest Crollius H."/>
            <person name="Guiguen Y."/>
        </authorList>
    </citation>
    <scope>NUCLEOTIDE SEQUENCE</scope>
    <source>
        <strain evidence="1">WJC10195</strain>
    </source>
</reference>
<gene>
    <name evidence="1" type="ORF">SKAU_G00160000</name>
</gene>
<keyword evidence="2" id="KW-1185">Reference proteome</keyword>
<sequence>MVQDKDLPYLWNSLLHYIKQDPKAIAFLYLNKIRNLKEYSNCISEKGFDHTGYIVTRKKISQCFYVGDRCFLTTFHSTGIDYELMFAFFPSKDDILIYKINTRPVSYCDKIDYALFELPRGDVVPWERGLFDQITGDPKHDKVVHFNTYRKLEQVHSIDANVIEPHAKMKNALNGFEFLIDKFGIPGDSGAPVFSQSNRIVGMYRGDIWLSEHCSSGKILHSGRCINIKHIIKDIIKKTPIANPCLEFLCNVLTILCGCFCSNQAATHLVLLMTIKKKY</sequence>
<proteinExistence type="predicted"/>
<dbReference type="Proteomes" id="UP001152622">
    <property type="component" value="Chromosome 5"/>
</dbReference>
<dbReference type="OrthoDB" id="10548896at2759"/>
<dbReference type="AlphaFoldDB" id="A0A9Q1IZP0"/>
<dbReference type="EMBL" id="JAINUF010000005">
    <property type="protein sequence ID" value="KAJ8359475.1"/>
    <property type="molecule type" value="Genomic_DNA"/>
</dbReference>
<evidence type="ECO:0000313" key="2">
    <source>
        <dbReference type="Proteomes" id="UP001152622"/>
    </source>
</evidence>